<dbReference type="EMBL" id="BAAFSF010000001">
    <property type="protein sequence ID" value="GAB1251350.1"/>
    <property type="molecule type" value="Genomic_DNA"/>
</dbReference>
<reference evidence="16 17" key="1">
    <citation type="journal article" date="2025" name="Int. J. Syst. Evol. Microbiol.">
        <title>Desulfovibrio falkowii sp. nov., Porphyromonas miyakawae sp. nov., Mediterraneibacter flintii sp. nov. and Owariibacterium komagatae gen. nov., sp. nov., isolated from human faeces.</title>
        <authorList>
            <person name="Hamaguchi T."/>
            <person name="Ohara M."/>
            <person name="Hisatomi A."/>
            <person name="Sekiguchi K."/>
            <person name="Takeda J.I."/>
            <person name="Ueyama J."/>
            <person name="Ito M."/>
            <person name="Nishiwaki H."/>
            <person name="Ogi T."/>
            <person name="Hirayama M."/>
            <person name="Ohkuma M."/>
            <person name="Sakamoto M."/>
            <person name="Ohno K."/>
        </authorList>
    </citation>
    <scope>NUCLEOTIDE SEQUENCE [LARGE SCALE GENOMIC DNA]</scope>
    <source>
        <strain evidence="16 17">13CB11C</strain>
    </source>
</reference>
<comment type="subunit">
    <text evidence="9 10">Homohexamer. Organized in a ring with a central cavity.</text>
</comment>
<keyword evidence="8 9" id="KW-0346">Stress response</keyword>
<dbReference type="InterPro" id="IPR008268">
    <property type="entry name" value="Peptidase_S16_AS"/>
</dbReference>
<dbReference type="Gene3D" id="1.20.5.5270">
    <property type="match status" value="1"/>
</dbReference>
<dbReference type="Gene3D" id="2.30.130.40">
    <property type="entry name" value="LON domain-like"/>
    <property type="match status" value="1"/>
</dbReference>
<dbReference type="PROSITE" id="PS51786">
    <property type="entry name" value="LON_PROTEOLYTIC"/>
    <property type="match status" value="1"/>
</dbReference>
<dbReference type="Proteomes" id="UP001628220">
    <property type="component" value="Unassembled WGS sequence"/>
</dbReference>
<dbReference type="PROSITE" id="PS01046">
    <property type="entry name" value="LON_SER"/>
    <property type="match status" value="1"/>
</dbReference>
<dbReference type="Gene3D" id="3.40.50.300">
    <property type="entry name" value="P-loop containing nucleotide triphosphate hydrolases"/>
    <property type="match status" value="1"/>
</dbReference>
<comment type="similarity">
    <text evidence="9 10 11 12">Belongs to the peptidase S16 family.</text>
</comment>
<dbReference type="HAMAP" id="MF_01973">
    <property type="entry name" value="lon_bact"/>
    <property type="match status" value="1"/>
</dbReference>
<name>A0ABQ0E0V8_9PORP</name>
<evidence type="ECO:0000256" key="8">
    <source>
        <dbReference type="ARBA" id="ARBA00023016"/>
    </source>
</evidence>
<dbReference type="InterPro" id="IPR027065">
    <property type="entry name" value="Lon_Prtase"/>
</dbReference>
<dbReference type="InterPro" id="IPR020568">
    <property type="entry name" value="Ribosomal_Su5_D2-typ_SF"/>
</dbReference>
<evidence type="ECO:0000256" key="4">
    <source>
        <dbReference type="ARBA" id="ARBA00022741"/>
    </source>
</evidence>
<dbReference type="SUPFAM" id="SSF54211">
    <property type="entry name" value="Ribosomal protein S5 domain 2-like"/>
    <property type="match status" value="1"/>
</dbReference>
<evidence type="ECO:0000256" key="2">
    <source>
        <dbReference type="ARBA" id="ARBA00022490"/>
    </source>
</evidence>
<dbReference type="InterPro" id="IPR014721">
    <property type="entry name" value="Ribsml_uS5_D2-typ_fold_subgr"/>
</dbReference>
<dbReference type="Pfam" id="PF00004">
    <property type="entry name" value="AAA"/>
    <property type="match status" value="1"/>
</dbReference>
<dbReference type="PRINTS" id="PR00830">
    <property type="entry name" value="ENDOLAPTASE"/>
</dbReference>
<dbReference type="Pfam" id="PF02190">
    <property type="entry name" value="LON_substr_bdg"/>
    <property type="match status" value="1"/>
</dbReference>
<evidence type="ECO:0000256" key="1">
    <source>
        <dbReference type="ARBA" id="ARBA00004496"/>
    </source>
</evidence>
<dbReference type="InterPro" id="IPR003959">
    <property type="entry name" value="ATPase_AAA_core"/>
</dbReference>
<feature type="region of interest" description="Disordered" evidence="13">
    <location>
        <begin position="1"/>
        <end position="23"/>
    </location>
</feature>
<proteinExistence type="evidence at transcript level"/>
<dbReference type="Pfam" id="PF22667">
    <property type="entry name" value="Lon_lid"/>
    <property type="match status" value="1"/>
</dbReference>
<feature type="domain" description="Lon proteolytic" evidence="14">
    <location>
        <begin position="650"/>
        <end position="832"/>
    </location>
</feature>
<dbReference type="RefSeq" id="WP_411915162.1">
    <property type="nucleotide sequence ID" value="NZ_BAAFSF010000001.1"/>
</dbReference>
<keyword evidence="7 9" id="KW-0067">ATP-binding</keyword>
<keyword evidence="6 9" id="KW-0720">Serine protease</keyword>
<dbReference type="SUPFAM" id="SSF88697">
    <property type="entry name" value="PUA domain-like"/>
    <property type="match status" value="1"/>
</dbReference>
<dbReference type="Gene3D" id="1.10.8.60">
    <property type="match status" value="1"/>
</dbReference>
<dbReference type="InterPro" id="IPR015947">
    <property type="entry name" value="PUA-like_sf"/>
</dbReference>
<dbReference type="SMART" id="SM00464">
    <property type="entry name" value="LON"/>
    <property type="match status" value="1"/>
</dbReference>
<keyword evidence="2 9" id="KW-0963">Cytoplasm</keyword>
<dbReference type="SUPFAM" id="SSF52540">
    <property type="entry name" value="P-loop containing nucleoside triphosphate hydrolases"/>
    <property type="match status" value="1"/>
</dbReference>
<dbReference type="PROSITE" id="PS51787">
    <property type="entry name" value="LON_N"/>
    <property type="match status" value="1"/>
</dbReference>
<evidence type="ECO:0000259" key="14">
    <source>
        <dbReference type="PROSITE" id="PS51786"/>
    </source>
</evidence>
<keyword evidence="4 9" id="KW-0547">Nucleotide-binding</keyword>
<dbReference type="InterPro" id="IPR027543">
    <property type="entry name" value="Lon_bac"/>
</dbReference>
<evidence type="ECO:0000313" key="17">
    <source>
        <dbReference type="Proteomes" id="UP001628220"/>
    </source>
</evidence>
<evidence type="ECO:0000256" key="10">
    <source>
        <dbReference type="PIRNR" id="PIRNR001174"/>
    </source>
</evidence>
<accession>A0ABQ0E0V8</accession>
<comment type="subcellular location">
    <subcellularLocation>
        <location evidence="1 9 10">Cytoplasm</location>
    </subcellularLocation>
</comment>
<evidence type="ECO:0000256" key="3">
    <source>
        <dbReference type="ARBA" id="ARBA00022670"/>
    </source>
</evidence>
<evidence type="ECO:0000256" key="7">
    <source>
        <dbReference type="ARBA" id="ARBA00022840"/>
    </source>
</evidence>
<dbReference type="InterPro" id="IPR046336">
    <property type="entry name" value="Lon_prtase_N_sf"/>
</dbReference>
<dbReference type="Gene3D" id="3.30.230.10">
    <property type="match status" value="1"/>
</dbReference>
<dbReference type="PANTHER" id="PTHR10046">
    <property type="entry name" value="ATP DEPENDENT LON PROTEASE FAMILY MEMBER"/>
    <property type="match status" value="1"/>
</dbReference>
<dbReference type="NCBIfam" id="TIGR00763">
    <property type="entry name" value="lon"/>
    <property type="match status" value="1"/>
</dbReference>
<comment type="induction">
    <text evidence="9">By heat shock.</text>
</comment>
<evidence type="ECO:0000256" key="13">
    <source>
        <dbReference type="SAM" id="MobiDB-lite"/>
    </source>
</evidence>
<dbReference type="InterPro" id="IPR004815">
    <property type="entry name" value="Lon_bac/euk-typ"/>
</dbReference>
<evidence type="ECO:0000313" key="16">
    <source>
        <dbReference type="EMBL" id="GAB1251350.1"/>
    </source>
</evidence>
<dbReference type="CDD" id="cd19500">
    <property type="entry name" value="RecA-like_Lon"/>
    <property type="match status" value="1"/>
</dbReference>
<evidence type="ECO:0000256" key="6">
    <source>
        <dbReference type="ARBA" id="ARBA00022825"/>
    </source>
</evidence>
<keyword evidence="3 9" id="KW-0645">Protease</keyword>
<dbReference type="InterPro" id="IPR054594">
    <property type="entry name" value="Lon_lid"/>
</dbReference>
<evidence type="ECO:0000256" key="11">
    <source>
        <dbReference type="PROSITE-ProRule" id="PRU01122"/>
    </source>
</evidence>
<gene>
    <name evidence="9 16" type="primary">lon</name>
    <name evidence="16" type="ORF">Tsumi_04540</name>
</gene>
<feature type="active site" evidence="9 11">
    <location>
        <position position="781"/>
    </location>
</feature>
<feature type="domain" description="Lon N-terminal" evidence="15">
    <location>
        <begin position="51"/>
        <end position="261"/>
    </location>
</feature>
<feature type="active site" evidence="9 11">
    <location>
        <position position="738"/>
    </location>
</feature>
<dbReference type="InterPro" id="IPR003111">
    <property type="entry name" value="Lon_prtase_N"/>
</dbReference>
<sequence>MRKNPPYQTTWNPDAEASGKTRVLSPIPLPVIPAEDMGNTKKTTHTPDKVYPVITLRNNVLFTRQAYALSVDREEFKRSFGERTDEDSISGEYAVVACTVENAPEELEPSDIYSLGVLCRIAKQISFVSNEEVSEEQEEANGILVVAEELVRLREVSKSDQGLRAKVTIQKETLPRSKQDNEFLALVETVKELTIELVEKQFDDLPNMMLAHFKSSYDPIHIVNFSASILTLRPKIKQELLRNTSIKKRASLLMPYLQEANEIQDLKNSIRAKTKFELDKKNREYVLTQQLQQIRKELGDGDEDDIEIKELEERAKVKKWNQSVAAAVSKEISKLRHLHPQSPDYATQYQYIETLLDLPWGEYTDDQFDLDMVKAQLDKDHYGLDLIKERILEHLAVLKLRNDMKAPILCLWGPPGVGKTSLGRSIATALGRKYIRISLGGVHDEAEIRGHRRTYIGAMPGRIMQSIKKCGSANPVIVLDEIDKIDRDYKGDPSSALLEVLDPEQNVAFHDSYVDIDFDLSKVLFIATANALSTISSPLLDRMELVQITGYIDEEKQEIALQHLIPRQLQEHGLRAKDIKFSRPVLELLIDGYTRESGVRNLDKQIAALCRKRARTIADNKESKPQALTLKLVKELLGPPPFSRDTYEGNEYYGVVTGLAWTSVGGEILLIETSTHAGKEGNLILTGNLGNVMKESASIAFDYIRSHAEELGIPSESFKNTEVHLHVPEGAVPKDGPSAGITMTTSMVSAFAKRKIRPRIAMTGEMTLRGKVLPVGGIKEKILAAKRAKIEHIILSVENKKDISQIDQKYLEGVTFHYVKDIREVLDLALEK</sequence>
<comment type="caution">
    <text evidence="16">The sequence shown here is derived from an EMBL/GenBank/DDBJ whole genome shotgun (WGS) entry which is preliminary data.</text>
</comment>
<dbReference type="InterPro" id="IPR003593">
    <property type="entry name" value="AAA+_ATPase"/>
</dbReference>
<dbReference type="PIRSF" id="PIRSF001174">
    <property type="entry name" value="Lon_proteas"/>
    <property type="match status" value="1"/>
</dbReference>
<comment type="catalytic activity">
    <reaction evidence="9 10 11">
        <text>Hydrolysis of proteins in presence of ATP.</text>
        <dbReference type="EC" id="3.4.21.53"/>
    </reaction>
</comment>
<dbReference type="EC" id="3.4.21.53" evidence="9 10"/>
<feature type="compositionally biased region" description="Polar residues" evidence="13">
    <location>
        <begin position="1"/>
        <end position="12"/>
    </location>
</feature>
<evidence type="ECO:0000256" key="5">
    <source>
        <dbReference type="ARBA" id="ARBA00022801"/>
    </source>
</evidence>
<dbReference type="InterPro" id="IPR027417">
    <property type="entry name" value="P-loop_NTPase"/>
</dbReference>
<feature type="binding site" evidence="9">
    <location>
        <begin position="413"/>
        <end position="420"/>
    </location>
    <ligand>
        <name>ATP</name>
        <dbReference type="ChEBI" id="CHEBI:30616"/>
    </ligand>
</feature>
<organism evidence="16 17">
    <name type="scientific">Porphyromonas miyakawae</name>
    <dbReference type="NCBI Taxonomy" id="3137470"/>
    <lineage>
        <taxon>Bacteria</taxon>
        <taxon>Pseudomonadati</taxon>
        <taxon>Bacteroidota</taxon>
        <taxon>Bacteroidia</taxon>
        <taxon>Bacteroidales</taxon>
        <taxon>Porphyromonadaceae</taxon>
        <taxon>Porphyromonas</taxon>
    </lineage>
</organism>
<evidence type="ECO:0000256" key="12">
    <source>
        <dbReference type="RuleBase" id="RU000591"/>
    </source>
</evidence>
<dbReference type="SMART" id="SM00382">
    <property type="entry name" value="AAA"/>
    <property type="match status" value="1"/>
</dbReference>
<comment type="function">
    <text evidence="9">ATP-dependent serine protease that mediates the selective degradation of mutant and abnormal proteins as well as certain short-lived regulatory proteins. Required for cellular homeostasis and for survival from DNA damage and developmental changes induced by stress. Degrades polypeptides processively to yield small peptide fragments that are 5 to 10 amino acids long. Binds to DNA in a double-stranded, site-specific manner.</text>
</comment>
<dbReference type="Gene3D" id="1.20.58.1480">
    <property type="match status" value="1"/>
</dbReference>
<evidence type="ECO:0000259" key="15">
    <source>
        <dbReference type="PROSITE" id="PS51787"/>
    </source>
</evidence>
<dbReference type="InterPro" id="IPR008269">
    <property type="entry name" value="Lon_proteolytic"/>
</dbReference>
<evidence type="ECO:0000256" key="9">
    <source>
        <dbReference type="HAMAP-Rule" id="MF_01973"/>
    </source>
</evidence>
<dbReference type="Pfam" id="PF05362">
    <property type="entry name" value="Lon_C"/>
    <property type="match status" value="1"/>
</dbReference>
<protein>
    <recommendedName>
        <fullName evidence="9 10">Lon protease</fullName>
        <ecNumber evidence="9 10">3.4.21.53</ecNumber>
    </recommendedName>
    <alternativeName>
        <fullName evidence="9">ATP-dependent protease La</fullName>
    </alternativeName>
</protein>
<keyword evidence="5 9" id="KW-0378">Hydrolase</keyword>
<keyword evidence="17" id="KW-1185">Reference proteome</keyword>